<organism evidence="3 4">
    <name type="scientific">Rhizoctonia solani</name>
    <dbReference type="NCBI Taxonomy" id="456999"/>
    <lineage>
        <taxon>Eukaryota</taxon>
        <taxon>Fungi</taxon>
        <taxon>Dikarya</taxon>
        <taxon>Basidiomycota</taxon>
        <taxon>Agaricomycotina</taxon>
        <taxon>Agaricomycetes</taxon>
        <taxon>Cantharellales</taxon>
        <taxon>Ceratobasidiaceae</taxon>
        <taxon>Rhizoctonia</taxon>
    </lineage>
</organism>
<dbReference type="Proteomes" id="UP000663843">
    <property type="component" value="Unassembled WGS sequence"/>
</dbReference>
<dbReference type="Pfam" id="PF11951">
    <property type="entry name" value="Fungal_trans_2"/>
    <property type="match status" value="1"/>
</dbReference>
<gene>
    <name evidence="3" type="ORF">RDB_LOCUS29048</name>
</gene>
<dbReference type="PANTHER" id="PTHR37534">
    <property type="entry name" value="TRANSCRIPTIONAL ACTIVATOR PROTEIN UGA3"/>
    <property type="match status" value="1"/>
</dbReference>
<evidence type="ECO:0000313" key="3">
    <source>
        <dbReference type="EMBL" id="CAE6388241.1"/>
    </source>
</evidence>
<dbReference type="InterPro" id="IPR021858">
    <property type="entry name" value="Fun_TF"/>
</dbReference>
<sequence>MQRNTHCDGVEPVCNTCIRDGQLCAGFEPPGHVSESYPTFHLQSQGTEEFTPNPLLRAVSVIVSTPIWKPRAPGHHHHLDHSHCEWASQGLEAPIRSVIPKCIPPDLGVVQNTLPFISYQYARWIKHTAFIDPPPFIVSGLVNRLSISDMTFSLMKLGAKIIQSIMDKGESTCVEYEKPIDTLHWQACNTPEEGSSPVCAKGRLITAIELTSYKFVVSNSASGYSFLKMAVPLTIRVAYEYPQVWTKQGKISIHRILNDTTLPSFCAFLWMDTMASTFLGTTPLLCYDTSICEKSRSRHPMEWMNGCPREFIGWFGKLNEIRLNITRHGSCLIPIDWESMEKEIQAWKPVMDGVNFSRKNIARLAAVEGWRYAILIYLYVGICGVTTADHRVQSAVGQIIRLSHIMKQEAMYERHLFGPAIFAGICACSESQRNYVVCLVALQRHTRMWVLQVSDFVHVLLHLWAGAARGGHPITWDDYIRSRRAVLPVNE</sequence>
<proteinExistence type="predicted"/>
<dbReference type="PANTHER" id="PTHR37534:SF46">
    <property type="entry name" value="ZN(II)2CYS6 TRANSCRIPTION FACTOR (EUROFUNG)"/>
    <property type="match status" value="1"/>
</dbReference>
<dbReference type="GO" id="GO:0005634">
    <property type="term" value="C:nucleus"/>
    <property type="evidence" value="ECO:0007669"/>
    <property type="project" value="UniProtKB-SubCell"/>
</dbReference>
<name>A0A8H2WMI8_9AGAM</name>
<reference evidence="3" key="1">
    <citation type="submission" date="2021-01" db="EMBL/GenBank/DDBJ databases">
        <authorList>
            <person name="Kaushik A."/>
        </authorList>
    </citation>
    <scope>NUCLEOTIDE SEQUENCE</scope>
    <source>
        <strain evidence="3">AG2-2IIIB</strain>
    </source>
</reference>
<dbReference type="EMBL" id="CAJMWT010001216">
    <property type="protein sequence ID" value="CAE6388241.1"/>
    <property type="molecule type" value="Genomic_DNA"/>
</dbReference>
<comment type="caution">
    <text evidence="3">The sequence shown here is derived from an EMBL/GenBank/DDBJ whole genome shotgun (WGS) entry which is preliminary data.</text>
</comment>
<keyword evidence="2" id="KW-0539">Nucleus</keyword>
<comment type="subcellular location">
    <subcellularLocation>
        <location evidence="1">Nucleus</location>
    </subcellularLocation>
</comment>
<evidence type="ECO:0000256" key="1">
    <source>
        <dbReference type="ARBA" id="ARBA00004123"/>
    </source>
</evidence>
<dbReference type="AlphaFoldDB" id="A0A8H2WMI8"/>
<accession>A0A8H2WMI8</accession>
<evidence type="ECO:0000256" key="2">
    <source>
        <dbReference type="ARBA" id="ARBA00023242"/>
    </source>
</evidence>
<evidence type="ECO:0000313" key="4">
    <source>
        <dbReference type="Proteomes" id="UP000663843"/>
    </source>
</evidence>
<protein>
    <submittedName>
        <fullName evidence="3">Uncharacterized protein</fullName>
    </submittedName>
</protein>